<accession>A0A6N4SPR7</accession>
<organism evidence="1 2">
    <name type="scientific">Cytophaga hutchinsonii (strain ATCC 33406 / DSM 1761 / CIP 103989 / NBRC 15051 / NCIMB 9469 / D465)</name>
    <dbReference type="NCBI Taxonomy" id="269798"/>
    <lineage>
        <taxon>Bacteria</taxon>
        <taxon>Pseudomonadati</taxon>
        <taxon>Bacteroidota</taxon>
        <taxon>Cytophagia</taxon>
        <taxon>Cytophagales</taxon>
        <taxon>Cytophagaceae</taxon>
        <taxon>Cytophaga</taxon>
    </lineage>
</organism>
<dbReference type="Proteomes" id="UP000001822">
    <property type="component" value="Chromosome"/>
</dbReference>
<evidence type="ECO:0000313" key="1">
    <source>
        <dbReference type="EMBL" id="ABG58293.1"/>
    </source>
</evidence>
<dbReference type="OrthoDB" id="9971216at2"/>
<evidence type="ECO:0000313" key="2">
    <source>
        <dbReference type="Proteomes" id="UP000001822"/>
    </source>
</evidence>
<name>A0A6N4SPR7_CYTH3</name>
<dbReference type="AlphaFoldDB" id="A0A6N4SPR7"/>
<dbReference type="RefSeq" id="WP_011584408.1">
    <property type="nucleotide sequence ID" value="NC_008255.1"/>
</dbReference>
<gene>
    <name evidence="1" type="ordered locus">CHU_1016</name>
</gene>
<sequence>MNRYSPLSFLIIVSIFVLALKDSASFVHTLLHYIPNPWHRHEAISKHAHRIDPLKIHAYLQHTHTHVHDHDHNAGTQAHVHDVMDHIHSDTADSESSTPSGEIQTDIKIDFYFQSDNEMLFYHTCIHKRIVYFSMYLNSFTSRALCPPLQPPQV</sequence>
<dbReference type="EMBL" id="CP000383">
    <property type="protein sequence ID" value="ABG58293.1"/>
    <property type="molecule type" value="Genomic_DNA"/>
</dbReference>
<dbReference type="KEGG" id="chu:CHU_1016"/>
<keyword evidence="2" id="KW-1185">Reference proteome</keyword>
<reference evidence="1 2" key="1">
    <citation type="journal article" date="2007" name="Appl. Environ. Microbiol.">
        <title>Genome sequence of the cellulolytic gliding bacterium Cytophaga hutchinsonii.</title>
        <authorList>
            <person name="Xie G."/>
            <person name="Bruce D.C."/>
            <person name="Challacombe J.F."/>
            <person name="Chertkov O."/>
            <person name="Detter J.C."/>
            <person name="Gilna P."/>
            <person name="Han C.S."/>
            <person name="Lucas S."/>
            <person name="Misra M."/>
            <person name="Myers G.L."/>
            <person name="Richardson P."/>
            <person name="Tapia R."/>
            <person name="Thayer N."/>
            <person name="Thompson L.S."/>
            <person name="Brettin T.S."/>
            <person name="Henrissat B."/>
            <person name="Wilson D.B."/>
            <person name="McBride M.J."/>
        </authorList>
    </citation>
    <scope>NUCLEOTIDE SEQUENCE [LARGE SCALE GENOMIC DNA]</scope>
    <source>
        <strain evidence="2">ATCC 33406 / DSM 1761 / CIP 103989 / NBRC 15051 / NCIMB 9469 / D465</strain>
    </source>
</reference>
<proteinExistence type="predicted"/>
<protein>
    <submittedName>
        <fullName evidence="1">Uncharacterized protein</fullName>
    </submittedName>
</protein>